<dbReference type="AlphaFoldDB" id="A0A7J7H5D2"/>
<dbReference type="Proteomes" id="UP000593564">
    <property type="component" value="Unassembled WGS sequence"/>
</dbReference>
<organism evidence="1 2">
    <name type="scientific">Camellia sinensis</name>
    <name type="common">Tea plant</name>
    <name type="synonym">Thea sinensis</name>
    <dbReference type="NCBI Taxonomy" id="4442"/>
    <lineage>
        <taxon>Eukaryota</taxon>
        <taxon>Viridiplantae</taxon>
        <taxon>Streptophyta</taxon>
        <taxon>Embryophyta</taxon>
        <taxon>Tracheophyta</taxon>
        <taxon>Spermatophyta</taxon>
        <taxon>Magnoliopsida</taxon>
        <taxon>eudicotyledons</taxon>
        <taxon>Gunneridae</taxon>
        <taxon>Pentapetalae</taxon>
        <taxon>asterids</taxon>
        <taxon>Ericales</taxon>
        <taxon>Theaceae</taxon>
        <taxon>Camellia</taxon>
    </lineage>
</organism>
<sequence length="144" mass="15665">MVSHQNAADHQADPPNPNNPPQYFIELTNIVYKNVKLYLSPVVSLASSLASSTVSSSYSSSSSSLVFTKLRSTPFLGLSFALTPLCSRRAKRMAHSLTRATLGLTHPSQIEPRKLMKKWLKVASTISSSLYQIKGEAISSPNQG</sequence>
<accession>A0A7J7H5D2</accession>
<proteinExistence type="predicted"/>
<reference evidence="2" key="1">
    <citation type="journal article" date="2020" name="Nat. Commun.">
        <title>Genome assembly of wild tea tree DASZ reveals pedigree and selection history of tea varieties.</title>
        <authorList>
            <person name="Zhang W."/>
            <person name="Zhang Y."/>
            <person name="Qiu H."/>
            <person name="Guo Y."/>
            <person name="Wan H."/>
            <person name="Zhang X."/>
            <person name="Scossa F."/>
            <person name="Alseekh S."/>
            <person name="Zhang Q."/>
            <person name="Wang P."/>
            <person name="Xu L."/>
            <person name="Schmidt M.H."/>
            <person name="Jia X."/>
            <person name="Li D."/>
            <person name="Zhu A."/>
            <person name="Guo F."/>
            <person name="Chen W."/>
            <person name="Ni D."/>
            <person name="Usadel B."/>
            <person name="Fernie A.R."/>
            <person name="Wen W."/>
        </authorList>
    </citation>
    <scope>NUCLEOTIDE SEQUENCE [LARGE SCALE GENOMIC DNA]</scope>
    <source>
        <strain evidence="2">cv. G240</strain>
    </source>
</reference>
<protein>
    <submittedName>
        <fullName evidence="1">Uncharacterized protein</fullName>
    </submittedName>
</protein>
<gene>
    <name evidence="1" type="ORF">HYC85_017156</name>
</gene>
<keyword evidence="2" id="KW-1185">Reference proteome</keyword>
<evidence type="ECO:0000313" key="1">
    <source>
        <dbReference type="EMBL" id="KAF5946928.1"/>
    </source>
</evidence>
<comment type="caution">
    <text evidence="1">The sequence shown here is derived from an EMBL/GenBank/DDBJ whole genome shotgun (WGS) entry which is preliminary data.</text>
</comment>
<dbReference type="EMBL" id="JACBKZ010000007">
    <property type="protein sequence ID" value="KAF5946928.1"/>
    <property type="molecule type" value="Genomic_DNA"/>
</dbReference>
<name>A0A7J7H5D2_CAMSI</name>
<reference evidence="1 2" key="2">
    <citation type="submission" date="2020-07" db="EMBL/GenBank/DDBJ databases">
        <title>Genome assembly of wild tea tree DASZ reveals pedigree and selection history of tea varieties.</title>
        <authorList>
            <person name="Zhang W."/>
        </authorList>
    </citation>
    <scope>NUCLEOTIDE SEQUENCE [LARGE SCALE GENOMIC DNA]</scope>
    <source>
        <strain evidence="2">cv. G240</strain>
        <tissue evidence="1">Leaf</tissue>
    </source>
</reference>
<evidence type="ECO:0000313" key="2">
    <source>
        <dbReference type="Proteomes" id="UP000593564"/>
    </source>
</evidence>